<proteinExistence type="predicted"/>
<evidence type="ECO:0000313" key="1">
    <source>
        <dbReference type="EnsemblPlants" id="AVESA.00010b.r2.2CG0289960.1.CDS.1"/>
    </source>
</evidence>
<organism evidence="1 2">
    <name type="scientific">Avena sativa</name>
    <name type="common">Oat</name>
    <dbReference type="NCBI Taxonomy" id="4498"/>
    <lineage>
        <taxon>Eukaryota</taxon>
        <taxon>Viridiplantae</taxon>
        <taxon>Streptophyta</taxon>
        <taxon>Embryophyta</taxon>
        <taxon>Tracheophyta</taxon>
        <taxon>Spermatophyta</taxon>
        <taxon>Magnoliopsida</taxon>
        <taxon>Liliopsida</taxon>
        <taxon>Poales</taxon>
        <taxon>Poaceae</taxon>
        <taxon>BOP clade</taxon>
        <taxon>Pooideae</taxon>
        <taxon>Poodae</taxon>
        <taxon>Poeae</taxon>
        <taxon>Poeae Chloroplast Group 1 (Aveneae type)</taxon>
        <taxon>Aveninae</taxon>
        <taxon>Avena</taxon>
    </lineage>
</organism>
<reference evidence="1" key="2">
    <citation type="submission" date="2025-09" db="UniProtKB">
        <authorList>
            <consortium name="EnsemblPlants"/>
        </authorList>
    </citation>
    <scope>IDENTIFICATION</scope>
</reference>
<keyword evidence="2" id="KW-1185">Reference proteome</keyword>
<evidence type="ECO:0000313" key="2">
    <source>
        <dbReference type="Proteomes" id="UP001732700"/>
    </source>
</evidence>
<name>A0ACD5UNJ2_AVESA</name>
<sequence>MEPCVPCKDNVSTYITQPHNAMSSSSSSSSNSKAKRSAGIQGKRPQPLSLTTRPPKKPRVAGICDGGQAGPVIIYERTPRIIQAGPDEFMSIVQRLTGKQQSFSPTVLEAEATSGARYDDGTSTSVAAEALVLAPGQHQQQRAPCGGDRPGPSTSPGAGSSLLSPSSFIFSPATMQAIRELLSPSANLVGSAW</sequence>
<accession>A0ACD5UNJ2</accession>
<reference evidence="1" key="1">
    <citation type="submission" date="2021-05" db="EMBL/GenBank/DDBJ databases">
        <authorList>
            <person name="Scholz U."/>
            <person name="Mascher M."/>
            <person name="Fiebig A."/>
        </authorList>
    </citation>
    <scope>NUCLEOTIDE SEQUENCE [LARGE SCALE GENOMIC DNA]</scope>
</reference>
<protein>
    <submittedName>
        <fullName evidence="1">Uncharacterized protein</fullName>
    </submittedName>
</protein>
<dbReference type="Proteomes" id="UP001732700">
    <property type="component" value="Chromosome 2C"/>
</dbReference>
<dbReference type="EnsemblPlants" id="AVESA.00010b.r2.2CG0289960.1">
    <property type="protein sequence ID" value="AVESA.00010b.r2.2CG0289960.1.CDS.1"/>
    <property type="gene ID" value="AVESA.00010b.r2.2CG0289960"/>
</dbReference>